<dbReference type="EnsemblPlants" id="EMT32770">
    <property type="protein sequence ID" value="EMT32770"/>
    <property type="gene ID" value="F775_11497"/>
</dbReference>
<sequence>MARRRWPGLAPDVIRDIAGRLDHAADFVRFHAVCKPWRESLDAEPPLFQTKKGQFMPWLLAAADKDSTPLIRFRCVFSNSSYRACRPPPPLATLGNWVCSADGTAVRYLTVEQHRPSLQDFLTGEVTQMPPFPRYFDRHSYWDEDNLHGMVYEWKLVGRTHENAGRHGEFCSTYHGGRILVGVGASLCRVITPDVGPRGDLLVSRPCDGYLGQDSYVLESRGRLLWASVNYQFVHNEGFKLGLTRALSVWVHTLEEEASTPDKFRWVRNDGGSLADRVLFLGSPSSFAVDASPLGVGRGCAYFVYDTLVPKGHFGVFRYNFVHGKTELVECLPPRWERGKCTWFVPQPAIAPIQEIAKRLSKAQ</sequence>
<organism evidence="2">
    <name type="scientific">Aegilops tauschii</name>
    <name type="common">Tausch's goatgrass</name>
    <name type="synonym">Aegilops squarrosa</name>
    <dbReference type="NCBI Taxonomy" id="37682"/>
    <lineage>
        <taxon>Eukaryota</taxon>
        <taxon>Viridiplantae</taxon>
        <taxon>Streptophyta</taxon>
        <taxon>Embryophyta</taxon>
        <taxon>Tracheophyta</taxon>
        <taxon>Spermatophyta</taxon>
        <taxon>Magnoliopsida</taxon>
        <taxon>Liliopsida</taxon>
        <taxon>Poales</taxon>
        <taxon>Poaceae</taxon>
        <taxon>BOP clade</taxon>
        <taxon>Pooideae</taxon>
        <taxon>Triticodae</taxon>
        <taxon>Triticeae</taxon>
        <taxon>Triticinae</taxon>
        <taxon>Aegilops</taxon>
    </lineage>
</organism>
<name>M8C644_AEGTA</name>
<dbReference type="PANTHER" id="PTHR33110">
    <property type="entry name" value="F-BOX/KELCH-REPEAT PROTEIN-RELATED"/>
    <property type="match status" value="1"/>
</dbReference>
<proteinExistence type="predicted"/>
<reference evidence="2" key="1">
    <citation type="submission" date="2015-06" db="UniProtKB">
        <authorList>
            <consortium name="EnsemblPlants"/>
        </authorList>
    </citation>
    <scope>IDENTIFICATION</scope>
</reference>
<protein>
    <recommendedName>
        <fullName evidence="1">KIB1-4 beta-propeller domain-containing protein</fullName>
    </recommendedName>
</protein>
<feature type="domain" description="KIB1-4 beta-propeller" evidence="1">
    <location>
        <begin position="207"/>
        <end position="317"/>
    </location>
</feature>
<evidence type="ECO:0000259" key="1">
    <source>
        <dbReference type="Pfam" id="PF03478"/>
    </source>
</evidence>
<dbReference type="PANTHER" id="PTHR33110:SF99">
    <property type="entry name" value="DUF295 DOMAIN-CONTAINING PROTEIN"/>
    <property type="match status" value="1"/>
</dbReference>
<dbReference type="InterPro" id="IPR005174">
    <property type="entry name" value="KIB1-4_b-propeller"/>
</dbReference>
<accession>M8C644</accession>
<evidence type="ECO:0000313" key="2">
    <source>
        <dbReference type="EnsemblPlants" id="EMT32770"/>
    </source>
</evidence>
<dbReference type="Pfam" id="PF03478">
    <property type="entry name" value="Beta-prop_KIB1-4"/>
    <property type="match status" value="1"/>
</dbReference>
<dbReference type="AlphaFoldDB" id="M8C644"/>